<gene>
    <name evidence="1" type="ORF">IAA69_02380</name>
</gene>
<dbReference type="Proteomes" id="UP000824261">
    <property type="component" value="Unassembled WGS sequence"/>
</dbReference>
<evidence type="ECO:0000313" key="2">
    <source>
        <dbReference type="Proteomes" id="UP000824261"/>
    </source>
</evidence>
<accession>A0A9D1D2S3</accession>
<organism evidence="1 2">
    <name type="scientific">Candidatus Aveggerthella stercoripullorum</name>
    <dbReference type="NCBI Taxonomy" id="2840688"/>
    <lineage>
        <taxon>Bacteria</taxon>
        <taxon>Bacillati</taxon>
        <taxon>Actinomycetota</taxon>
        <taxon>Coriobacteriia</taxon>
        <taxon>Eggerthellales</taxon>
        <taxon>Eggerthellaceae</taxon>
        <taxon>Eggerthellaceae incertae sedis</taxon>
        <taxon>Candidatus Aveggerthella</taxon>
    </lineage>
</organism>
<dbReference type="EMBL" id="DVGB01000030">
    <property type="protein sequence ID" value="HIR01100.1"/>
    <property type="molecule type" value="Genomic_DNA"/>
</dbReference>
<comment type="caution">
    <text evidence="1">The sequence shown here is derived from an EMBL/GenBank/DDBJ whole genome shotgun (WGS) entry which is preliminary data.</text>
</comment>
<reference evidence="1" key="2">
    <citation type="journal article" date="2021" name="PeerJ">
        <title>Extensive microbial diversity within the chicken gut microbiome revealed by metagenomics and culture.</title>
        <authorList>
            <person name="Gilroy R."/>
            <person name="Ravi A."/>
            <person name="Getino M."/>
            <person name="Pursley I."/>
            <person name="Horton D.L."/>
            <person name="Alikhan N.F."/>
            <person name="Baker D."/>
            <person name="Gharbi K."/>
            <person name="Hall N."/>
            <person name="Watson M."/>
            <person name="Adriaenssens E.M."/>
            <person name="Foster-Nyarko E."/>
            <person name="Jarju S."/>
            <person name="Secka A."/>
            <person name="Antonio M."/>
            <person name="Oren A."/>
            <person name="Chaudhuri R.R."/>
            <person name="La Ragione R."/>
            <person name="Hildebrand F."/>
            <person name="Pallen M.J."/>
        </authorList>
    </citation>
    <scope>NUCLEOTIDE SEQUENCE</scope>
    <source>
        <strain evidence="1">ChiGjej1B1-2707</strain>
    </source>
</reference>
<proteinExistence type="predicted"/>
<dbReference type="AlphaFoldDB" id="A0A9D1D2S3"/>
<protein>
    <submittedName>
        <fullName evidence="1">Uncharacterized protein</fullName>
    </submittedName>
</protein>
<name>A0A9D1D2S3_9ACTN</name>
<reference evidence="1" key="1">
    <citation type="submission" date="2020-10" db="EMBL/GenBank/DDBJ databases">
        <authorList>
            <person name="Gilroy R."/>
        </authorList>
    </citation>
    <scope>NUCLEOTIDE SEQUENCE</scope>
    <source>
        <strain evidence="1">ChiGjej1B1-2707</strain>
    </source>
</reference>
<sequence length="96" mass="10306">MERLTKKLANGSYAVEGSAIAVGEDGLAYGEAVDRLAHYENVRETLASRIAELEARLEPLKASGRARSATAQQLTAQKLALSSTLSLMESVERSAR</sequence>
<evidence type="ECO:0000313" key="1">
    <source>
        <dbReference type="EMBL" id="HIR01100.1"/>
    </source>
</evidence>